<accession>A0A087UBP1</accession>
<protein>
    <recommendedName>
        <fullName evidence="2">Transposase Tc1-like domain-containing protein</fullName>
    </recommendedName>
</protein>
<dbReference type="Proteomes" id="UP000054359">
    <property type="component" value="Unassembled WGS sequence"/>
</dbReference>
<dbReference type="EMBL" id="KK119112">
    <property type="protein sequence ID" value="KFM74780.1"/>
    <property type="molecule type" value="Genomic_DNA"/>
</dbReference>
<proteinExistence type="predicted"/>
<evidence type="ECO:0000313" key="4">
    <source>
        <dbReference type="Proteomes" id="UP000054359"/>
    </source>
</evidence>
<evidence type="ECO:0000259" key="2">
    <source>
        <dbReference type="Pfam" id="PF01498"/>
    </source>
</evidence>
<gene>
    <name evidence="3" type="ORF">X975_11898</name>
</gene>
<feature type="domain" description="Transposase Tc1-like" evidence="2">
    <location>
        <begin position="69"/>
        <end position="118"/>
    </location>
</feature>
<feature type="non-terminal residue" evidence="3">
    <location>
        <position position="122"/>
    </location>
</feature>
<dbReference type="OMA" id="YLMLCAY"/>
<dbReference type="AlphaFoldDB" id="A0A087UBP1"/>
<keyword evidence="4" id="KW-1185">Reference proteome</keyword>
<dbReference type="GO" id="GO:0003677">
    <property type="term" value="F:DNA binding"/>
    <property type="evidence" value="ECO:0007669"/>
    <property type="project" value="InterPro"/>
</dbReference>
<dbReference type="GO" id="GO:0006313">
    <property type="term" value="P:DNA transposition"/>
    <property type="evidence" value="ECO:0007669"/>
    <property type="project" value="InterPro"/>
</dbReference>
<dbReference type="OrthoDB" id="4843387at2759"/>
<evidence type="ECO:0000313" key="3">
    <source>
        <dbReference type="EMBL" id="KFM74780.1"/>
    </source>
</evidence>
<dbReference type="InterPro" id="IPR009057">
    <property type="entry name" value="Homeodomain-like_sf"/>
</dbReference>
<dbReference type="GO" id="GO:0005634">
    <property type="term" value="C:nucleus"/>
    <property type="evidence" value="ECO:0007669"/>
    <property type="project" value="UniProtKB-SubCell"/>
</dbReference>
<sequence>MTSRHHLPVELRWRDIGRLEAGQSQTEVDRWLNVNPSVVHRLWKQFQTTDSTSGRFSQGRPTATTSANDRYLMLCAYRNSIFTLTLLRSSLAAATGKLVSMSTVHRRLHEGGLYARRPAICT</sequence>
<comment type="subcellular location">
    <subcellularLocation>
        <location evidence="1">Nucleus</location>
    </subcellularLocation>
</comment>
<organism evidence="3 4">
    <name type="scientific">Stegodyphus mimosarum</name>
    <name type="common">African social velvet spider</name>
    <dbReference type="NCBI Taxonomy" id="407821"/>
    <lineage>
        <taxon>Eukaryota</taxon>
        <taxon>Metazoa</taxon>
        <taxon>Ecdysozoa</taxon>
        <taxon>Arthropoda</taxon>
        <taxon>Chelicerata</taxon>
        <taxon>Arachnida</taxon>
        <taxon>Araneae</taxon>
        <taxon>Araneomorphae</taxon>
        <taxon>Entelegynae</taxon>
        <taxon>Eresoidea</taxon>
        <taxon>Eresidae</taxon>
        <taxon>Stegodyphus</taxon>
    </lineage>
</organism>
<dbReference type="SUPFAM" id="SSF46689">
    <property type="entry name" value="Homeodomain-like"/>
    <property type="match status" value="1"/>
</dbReference>
<dbReference type="Pfam" id="PF01498">
    <property type="entry name" value="HTH_Tnp_Tc3_2"/>
    <property type="match status" value="1"/>
</dbReference>
<dbReference type="GO" id="GO:0015074">
    <property type="term" value="P:DNA integration"/>
    <property type="evidence" value="ECO:0007669"/>
    <property type="project" value="InterPro"/>
</dbReference>
<reference evidence="3 4" key="1">
    <citation type="submission" date="2013-11" db="EMBL/GenBank/DDBJ databases">
        <title>Genome sequencing of Stegodyphus mimosarum.</title>
        <authorList>
            <person name="Bechsgaard J."/>
        </authorList>
    </citation>
    <scope>NUCLEOTIDE SEQUENCE [LARGE SCALE GENOMIC DNA]</scope>
</reference>
<evidence type="ECO:0000256" key="1">
    <source>
        <dbReference type="ARBA" id="ARBA00004123"/>
    </source>
</evidence>
<name>A0A087UBP1_STEMI</name>
<dbReference type="InterPro" id="IPR002492">
    <property type="entry name" value="Transposase_Tc1-like"/>
</dbReference>